<evidence type="ECO:0000313" key="3">
    <source>
        <dbReference type="Proteomes" id="UP000807306"/>
    </source>
</evidence>
<dbReference type="OrthoDB" id="2662268at2759"/>
<organism evidence="2 3">
    <name type="scientific">Crepidotus variabilis</name>
    <dbReference type="NCBI Taxonomy" id="179855"/>
    <lineage>
        <taxon>Eukaryota</taxon>
        <taxon>Fungi</taxon>
        <taxon>Dikarya</taxon>
        <taxon>Basidiomycota</taxon>
        <taxon>Agaricomycotina</taxon>
        <taxon>Agaricomycetes</taxon>
        <taxon>Agaricomycetidae</taxon>
        <taxon>Agaricales</taxon>
        <taxon>Agaricineae</taxon>
        <taxon>Crepidotaceae</taxon>
        <taxon>Crepidotus</taxon>
    </lineage>
</organism>
<feature type="non-terminal residue" evidence="2">
    <location>
        <position position="102"/>
    </location>
</feature>
<evidence type="ECO:0000313" key="1">
    <source>
        <dbReference type="EMBL" id="KAF9521699.1"/>
    </source>
</evidence>
<comment type="caution">
    <text evidence="2">The sequence shown here is derived from an EMBL/GenBank/DDBJ whole genome shotgun (WGS) entry which is preliminary data.</text>
</comment>
<keyword evidence="3" id="KW-1185">Reference proteome</keyword>
<dbReference type="EMBL" id="MU158000">
    <property type="protein sequence ID" value="KAF9521706.1"/>
    <property type="molecule type" value="Genomic_DNA"/>
</dbReference>
<protein>
    <submittedName>
        <fullName evidence="2">Uncharacterized protein</fullName>
    </submittedName>
</protein>
<dbReference type="AlphaFoldDB" id="A0A9P6E397"/>
<gene>
    <name evidence="1" type="ORF">CPB83DRAFT_725674</name>
    <name evidence="2" type="ORF">CPB83DRAFT_730617</name>
</gene>
<name>A0A9P6E397_9AGAR</name>
<proteinExistence type="predicted"/>
<dbReference type="Proteomes" id="UP000807306">
    <property type="component" value="Unassembled WGS sequence"/>
</dbReference>
<reference evidence="2" key="1">
    <citation type="submission" date="2020-11" db="EMBL/GenBank/DDBJ databases">
        <authorList>
            <consortium name="DOE Joint Genome Institute"/>
            <person name="Ahrendt S."/>
            <person name="Riley R."/>
            <person name="Andreopoulos W."/>
            <person name="Labutti K."/>
            <person name="Pangilinan J."/>
            <person name="Ruiz-Duenas F.J."/>
            <person name="Barrasa J.M."/>
            <person name="Sanchez-Garcia M."/>
            <person name="Camarero S."/>
            <person name="Miyauchi S."/>
            <person name="Serrano A."/>
            <person name="Linde D."/>
            <person name="Babiker R."/>
            <person name="Drula E."/>
            <person name="Ayuso-Fernandez I."/>
            <person name="Pacheco R."/>
            <person name="Padilla G."/>
            <person name="Ferreira P."/>
            <person name="Barriuso J."/>
            <person name="Kellner H."/>
            <person name="Castanera R."/>
            <person name="Alfaro M."/>
            <person name="Ramirez L."/>
            <person name="Pisabarro A.G."/>
            <person name="Kuo A."/>
            <person name="Tritt A."/>
            <person name="Lipzen A."/>
            <person name="He G."/>
            <person name="Yan M."/>
            <person name="Ng V."/>
            <person name="Cullen D."/>
            <person name="Martin F."/>
            <person name="Rosso M.-N."/>
            <person name="Henrissat B."/>
            <person name="Hibbett D."/>
            <person name="Martinez A.T."/>
            <person name="Grigoriev I.V."/>
        </authorList>
    </citation>
    <scope>NUCLEOTIDE SEQUENCE</scope>
    <source>
        <strain evidence="2">CBS 506.95</strain>
    </source>
</reference>
<sequence>GSEDLILVHSGLKTVVLRLNWPGYFKKLDQPTEIISSDGHITRIQLAQKAANVIAKFMVMYTYEECRKPEWSFAPGNLEIQQTRLLSLTNVSSNIWEINFGI</sequence>
<dbReference type="EMBL" id="MU158000">
    <property type="protein sequence ID" value="KAF9521699.1"/>
    <property type="molecule type" value="Genomic_DNA"/>
</dbReference>
<accession>A0A9P6E397</accession>
<evidence type="ECO:0000313" key="2">
    <source>
        <dbReference type="EMBL" id="KAF9521706.1"/>
    </source>
</evidence>
<feature type="non-terminal residue" evidence="2">
    <location>
        <position position="1"/>
    </location>
</feature>